<proteinExistence type="predicted"/>
<accession>A0A8S5S4B1</accession>
<name>A0A8S5S4B1_9CAUD</name>
<reference evidence="1" key="1">
    <citation type="journal article" date="2021" name="Proc. Natl. Acad. Sci. U.S.A.">
        <title>A Catalog of Tens of Thousands of Viruses from Human Metagenomes Reveals Hidden Associations with Chronic Diseases.</title>
        <authorList>
            <person name="Tisza M.J."/>
            <person name="Buck C.B."/>
        </authorList>
    </citation>
    <scope>NUCLEOTIDE SEQUENCE</scope>
    <source>
        <strain evidence="1">Ct3UN6</strain>
    </source>
</reference>
<organism evidence="1">
    <name type="scientific">Siphoviridae sp. ct3UN6</name>
    <dbReference type="NCBI Taxonomy" id="2827769"/>
    <lineage>
        <taxon>Viruses</taxon>
        <taxon>Duplodnaviria</taxon>
        <taxon>Heunggongvirae</taxon>
        <taxon>Uroviricota</taxon>
        <taxon>Caudoviricetes</taxon>
    </lineage>
</organism>
<sequence length="51" mass="5994">MDYREFMHLLKSYRQQLSFQQFSTLRGQAKAGDIDAAYKGLQKLLRRNAPC</sequence>
<dbReference type="EMBL" id="BK032520">
    <property type="protein sequence ID" value="DAF45861.1"/>
    <property type="molecule type" value="Genomic_DNA"/>
</dbReference>
<protein>
    <submittedName>
        <fullName evidence="1">Uncharacterized protein</fullName>
    </submittedName>
</protein>
<evidence type="ECO:0000313" key="1">
    <source>
        <dbReference type="EMBL" id="DAF45861.1"/>
    </source>
</evidence>